<dbReference type="InterPro" id="IPR001322">
    <property type="entry name" value="Lamin_tail_dom"/>
</dbReference>
<evidence type="ECO:0000313" key="2">
    <source>
        <dbReference type="EMBL" id="PIR68657.1"/>
    </source>
</evidence>
<evidence type="ECO:0000313" key="3">
    <source>
        <dbReference type="Proteomes" id="UP000228613"/>
    </source>
</evidence>
<gene>
    <name evidence="2" type="ORF">COU48_02770</name>
</gene>
<protein>
    <recommendedName>
        <fullName evidence="1">LTD domain-containing protein</fullName>
    </recommendedName>
</protein>
<comment type="caution">
    <text evidence="2">The sequence shown here is derived from an EMBL/GenBank/DDBJ whole genome shotgun (WGS) entry which is preliminary data.</text>
</comment>
<dbReference type="Pfam" id="PF00932">
    <property type="entry name" value="LTD"/>
    <property type="match status" value="1"/>
</dbReference>
<sequence length="79" mass="8978">MSKKIILFFVGAFLFFESNIVFANVSINEIMYAPVNGGAYEWIEVFNSGSISFDLNDWRFFNNKDDSSPLRLQKGSGIL</sequence>
<dbReference type="EMBL" id="PFCP01000065">
    <property type="protein sequence ID" value="PIR68657.1"/>
    <property type="molecule type" value="Genomic_DNA"/>
</dbReference>
<evidence type="ECO:0000259" key="1">
    <source>
        <dbReference type="Pfam" id="PF00932"/>
    </source>
</evidence>
<dbReference type="AlphaFoldDB" id="A0A2J0JH94"/>
<feature type="non-terminal residue" evidence="2">
    <location>
        <position position="79"/>
    </location>
</feature>
<feature type="domain" description="LTD" evidence="1">
    <location>
        <begin position="23"/>
        <end position="66"/>
    </location>
</feature>
<dbReference type="SUPFAM" id="SSF74853">
    <property type="entry name" value="Lamin A/C globular tail domain"/>
    <property type="match status" value="1"/>
</dbReference>
<organism evidence="2 3">
    <name type="scientific">Candidatus Nomurabacteria bacterium CG10_big_fil_rev_8_21_14_0_10_03_31_7</name>
    <dbReference type="NCBI Taxonomy" id="1974730"/>
    <lineage>
        <taxon>Bacteria</taxon>
        <taxon>Candidatus Nomuraibacteriota</taxon>
    </lineage>
</organism>
<accession>A0A2J0JH94</accession>
<name>A0A2J0JH94_9BACT</name>
<dbReference type="InterPro" id="IPR036415">
    <property type="entry name" value="Lamin_tail_dom_sf"/>
</dbReference>
<dbReference type="Proteomes" id="UP000228613">
    <property type="component" value="Unassembled WGS sequence"/>
</dbReference>
<reference evidence="3" key="1">
    <citation type="submission" date="2017-09" db="EMBL/GenBank/DDBJ databases">
        <title>Depth-based differentiation of microbial function through sediment-hosted aquifers and enrichment of novel symbionts in the deep terrestrial subsurface.</title>
        <authorList>
            <person name="Probst A.J."/>
            <person name="Ladd B."/>
            <person name="Jarett J.K."/>
            <person name="Geller-Mcgrath D.E."/>
            <person name="Sieber C.M.K."/>
            <person name="Emerson J.B."/>
            <person name="Anantharaman K."/>
            <person name="Thomas B.C."/>
            <person name="Malmstrom R."/>
            <person name="Stieglmeier M."/>
            <person name="Klingl A."/>
            <person name="Woyke T."/>
            <person name="Ryan C.M."/>
            <person name="Banfield J.F."/>
        </authorList>
    </citation>
    <scope>NUCLEOTIDE SEQUENCE [LARGE SCALE GENOMIC DNA]</scope>
</reference>
<proteinExistence type="predicted"/>